<protein>
    <submittedName>
        <fullName evidence="1">Uncharacterized protein</fullName>
    </submittedName>
</protein>
<proteinExistence type="predicted"/>
<accession>V7CY80</accession>
<reference evidence="2" key="1">
    <citation type="journal article" date="2014" name="Nat. Genet.">
        <title>A reference genome for common bean and genome-wide analysis of dual domestications.</title>
        <authorList>
            <person name="Schmutz J."/>
            <person name="McClean P.E."/>
            <person name="Mamidi S."/>
            <person name="Wu G.A."/>
            <person name="Cannon S.B."/>
            <person name="Grimwood J."/>
            <person name="Jenkins J."/>
            <person name="Shu S."/>
            <person name="Song Q."/>
            <person name="Chavarro C."/>
            <person name="Torres-Torres M."/>
            <person name="Geffroy V."/>
            <person name="Moghaddam S.M."/>
            <person name="Gao D."/>
            <person name="Abernathy B."/>
            <person name="Barry K."/>
            <person name="Blair M."/>
            <person name="Brick M.A."/>
            <person name="Chovatia M."/>
            <person name="Gepts P."/>
            <person name="Goodstein D.M."/>
            <person name="Gonzales M."/>
            <person name="Hellsten U."/>
            <person name="Hyten D.L."/>
            <person name="Jia G."/>
            <person name="Kelly J.D."/>
            <person name="Kudrna D."/>
            <person name="Lee R."/>
            <person name="Richard M.M."/>
            <person name="Miklas P.N."/>
            <person name="Osorno J.M."/>
            <person name="Rodrigues J."/>
            <person name="Thareau V."/>
            <person name="Urrea C.A."/>
            <person name="Wang M."/>
            <person name="Yu Y."/>
            <person name="Zhang M."/>
            <person name="Wing R.A."/>
            <person name="Cregan P.B."/>
            <person name="Rokhsar D.S."/>
            <person name="Jackson S.A."/>
        </authorList>
    </citation>
    <scope>NUCLEOTIDE SEQUENCE [LARGE SCALE GENOMIC DNA]</scope>
    <source>
        <strain evidence="2">cv. G19833</strain>
    </source>
</reference>
<sequence length="164" mass="18823">MIGCHFQNQNAHHSILQQLNLLKIIRTYIPKAQEGIDSSILEGIDSSILEDDSSNLATENLDKNLEQFELENKIDEMKLILKSLQNPQFTVKWFEVVDQIEDAFTGVKVLAFDENCIRLSLRIYIPTFESISYQLSVQEDITNAAKLNHELLIEISEHGLALHW</sequence>
<dbReference type="Gramene" id="ESW34230">
    <property type="protein sequence ID" value="ESW34230"/>
    <property type="gene ID" value="PHAVU_001G135400g"/>
</dbReference>
<evidence type="ECO:0000313" key="1">
    <source>
        <dbReference type="EMBL" id="ESW34230.1"/>
    </source>
</evidence>
<keyword evidence="2" id="KW-1185">Reference proteome</keyword>
<evidence type="ECO:0000313" key="2">
    <source>
        <dbReference type="Proteomes" id="UP000000226"/>
    </source>
</evidence>
<dbReference type="OrthoDB" id="1927690at2759"/>
<dbReference type="AlphaFoldDB" id="V7CY80"/>
<dbReference type="PANTHER" id="PTHR36037">
    <property type="entry name" value="RNA-DIRECTED DNA POLYMERASE (REVERSE TRANSCRIPTASE)-RELATED FAMILY PROTEIN"/>
    <property type="match status" value="1"/>
</dbReference>
<dbReference type="Proteomes" id="UP000000226">
    <property type="component" value="Chromosome 1"/>
</dbReference>
<dbReference type="EMBL" id="CM002288">
    <property type="protein sequence ID" value="ESW34230.1"/>
    <property type="molecule type" value="Genomic_DNA"/>
</dbReference>
<organism evidence="1 2">
    <name type="scientific">Phaseolus vulgaris</name>
    <name type="common">Kidney bean</name>
    <name type="synonym">French bean</name>
    <dbReference type="NCBI Taxonomy" id="3885"/>
    <lineage>
        <taxon>Eukaryota</taxon>
        <taxon>Viridiplantae</taxon>
        <taxon>Streptophyta</taxon>
        <taxon>Embryophyta</taxon>
        <taxon>Tracheophyta</taxon>
        <taxon>Spermatophyta</taxon>
        <taxon>Magnoliopsida</taxon>
        <taxon>eudicotyledons</taxon>
        <taxon>Gunneridae</taxon>
        <taxon>Pentapetalae</taxon>
        <taxon>rosids</taxon>
        <taxon>fabids</taxon>
        <taxon>Fabales</taxon>
        <taxon>Fabaceae</taxon>
        <taxon>Papilionoideae</taxon>
        <taxon>50 kb inversion clade</taxon>
        <taxon>NPAAA clade</taxon>
        <taxon>indigoferoid/millettioid clade</taxon>
        <taxon>Phaseoleae</taxon>
        <taxon>Phaseolus</taxon>
    </lineage>
</organism>
<name>V7CY80_PHAVU</name>
<dbReference type="PANTHER" id="PTHR36037:SF1">
    <property type="entry name" value="RNA-DIRECTED DNA POLYMERASE (REVERSE TRANSCRIPTASE)-RELATED FAMILY PROTEIN"/>
    <property type="match status" value="1"/>
</dbReference>
<gene>
    <name evidence="1" type="ORF">PHAVU_001G135400g</name>
</gene>